<dbReference type="InterPro" id="IPR009492">
    <property type="entry name" value="TniQ"/>
</dbReference>
<dbReference type="Proteomes" id="UP000446768">
    <property type="component" value="Unassembled WGS sequence"/>
</dbReference>
<dbReference type="Pfam" id="PF06527">
    <property type="entry name" value="TniQ"/>
    <property type="match status" value="1"/>
</dbReference>
<evidence type="ECO:0000259" key="1">
    <source>
        <dbReference type="Pfam" id="PF06527"/>
    </source>
</evidence>
<keyword evidence="3" id="KW-1185">Reference proteome</keyword>
<feature type="domain" description="TniQ" evidence="1">
    <location>
        <begin position="75"/>
        <end position="225"/>
    </location>
</feature>
<name>A0A7X2LR02_9BURK</name>
<protein>
    <recommendedName>
        <fullName evidence="1">TniQ domain-containing protein</fullName>
    </recommendedName>
</protein>
<organism evidence="2 3">
    <name type="scientific">Pseudoduganella rivuli</name>
    <dbReference type="NCBI Taxonomy" id="2666085"/>
    <lineage>
        <taxon>Bacteria</taxon>
        <taxon>Pseudomonadati</taxon>
        <taxon>Pseudomonadota</taxon>
        <taxon>Betaproteobacteria</taxon>
        <taxon>Burkholderiales</taxon>
        <taxon>Oxalobacteraceae</taxon>
        <taxon>Telluria group</taxon>
        <taxon>Pseudoduganella</taxon>
    </lineage>
</organism>
<comment type="caution">
    <text evidence="2">The sequence shown here is derived from an EMBL/GenBank/DDBJ whole genome shotgun (WGS) entry which is preliminary data.</text>
</comment>
<evidence type="ECO:0000313" key="2">
    <source>
        <dbReference type="EMBL" id="MRV70696.1"/>
    </source>
</evidence>
<sequence length="377" mass="43397">MRYLIASDFYRWFVYFFEPCRLLFRPKKVANNEIKSKMEKHSREQDLDVAGHEASLDEPSIEAHIRKIPGTVLDWLPGESMYSLMARNHRFWGYPRPRETVEVFFGTSSERTLNNHLSEIELFVAKTEGTLGGPNKILENHTLLQFYRAFMDAKQRQALTSKRLRAESLLKFPIAVWTSRFQVQHPLKACRVCIKDDLRDIGMAYWRVAHQYPGVWVCLKHGRPLQETKIKPSAQQRFLWHTPVRKHLSPAPGIVSGQAYSSKFLELAHLVTSIAADEIKGAELVNAGRSRVVRYVEQLGLLTSSGRLKVFAKEEVKILCNRFVEVGQELRELPEFRHLPKCAESAYRVLTSYINGRKALSPTTQIALIHWSNGLPL</sequence>
<reference evidence="2 3" key="1">
    <citation type="submission" date="2019-11" db="EMBL/GenBank/DDBJ databases">
        <title>Novel species isolated from a subtropical stream in China.</title>
        <authorList>
            <person name="Lu H."/>
        </authorList>
    </citation>
    <scope>NUCLEOTIDE SEQUENCE [LARGE SCALE GENOMIC DNA]</scope>
    <source>
        <strain evidence="2 3">FT92W</strain>
    </source>
</reference>
<dbReference type="EMBL" id="WKJJ01000002">
    <property type="protein sequence ID" value="MRV70696.1"/>
    <property type="molecule type" value="Genomic_DNA"/>
</dbReference>
<proteinExistence type="predicted"/>
<evidence type="ECO:0000313" key="3">
    <source>
        <dbReference type="Proteomes" id="UP000446768"/>
    </source>
</evidence>
<gene>
    <name evidence="2" type="ORF">GJ700_03060</name>
</gene>
<dbReference type="RefSeq" id="WP_154371191.1">
    <property type="nucleotide sequence ID" value="NZ_WKJJ01000002.1"/>
</dbReference>
<dbReference type="AlphaFoldDB" id="A0A7X2LR02"/>
<accession>A0A7X2LR02</accession>